<evidence type="ECO:0000256" key="1">
    <source>
        <dbReference type="SAM" id="Phobius"/>
    </source>
</evidence>
<gene>
    <name evidence="2" type="ORF">CEPID_04375</name>
</gene>
<protein>
    <submittedName>
        <fullName evidence="2">Putative DUF4307 family protein</fullName>
    </submittedName>
</protein>
<dbReference type="PATRIC" id="fig|1050174.4.peg.886"/>
<keyword evidence="1" id="KW-0812">Transmembrane</keyword>
<keyword evidence="1" id="KW-1133">Transmembrane helix</keyword>
<evidence type="ECO:0000313" key="3">
    <source>
        <dbReference type="Proteomes" id="UP000035368"/>
    </source>
</evidence>
<dbReference type="KEGG" id="cei:CEPID_04375"/>
<reference evidence="2 3" key="1">
    <citation type="submission" date="2015-05" db="EMBL/GenBank/DDBJ databases">
        <title>Complete genome sequence of Corynebacterium epidermidicanis DSM 45586, isolated from the skin of a dog suffering from pruritus.</title>
        <authorList>
            <person name="Ruckert C."/>
            <person name="Albersmeier A."/>
            <person name="Winkler A."/>
            <person name="Tauch A."/>
        </authorList>
    </citation>
    <scope>NUCLEOTIDE SEQUENCE [LARGE SCALE GENOMIC DNA]</scope>
    <source>
        <strain evidence="2 3">DSM 45586</strain>
    </source>
</reference>
<dbReference type="RefSeq" id="WP_047239893.1">
    <property type="nucleotide sequence ID" value="NZ_CP011541.1"/>
</dbReference>
<keyword evidence="1" id="KW-0472">Membrane</keyword>
<evidence type="ECO:0000313" key="2">
    <source>
        <dbReference type="EMBL" id="AKK02746.1"/>
    </source>
</evidence>
<accession>A0A0G3GNG4</accession>
<dbReference type="Proteomes" id="UP000035368">
    <property type="component" value="Chromosome"/>
</dbReference>
<name>A0A0G3GNG4_9CORY</name>
<feature type="transmembrane region" description="Helical" evidence="1">
    <location>
        <begin position="28"/>
        <end position="48"/>
    </location>
</feature>
<dbReference type="Pfam" id="PF14155">
    <property type="entry name" value="DUF4307"/>
    <property type="match status" value="1"/>
</dbReference>
<proteinExistence type="predicted"/>
<dbReference type="InterPro" id="IPR025443">
    <property type="entry name" value="DUF4307"/>
</dbReference>
<dbReference type="STRING" id="1050174.CEPID_04375"/>
<dbReference type="AlphaFoldDB" id="A0A0G3GNG4"/>
<sequence>MSTPDSRRTTRPRAQYEAPQRRGVTGPIVAIGAIIFLIAAGVVVYQYYQKVTSITVSATTANFVRVDDRTLNVEVDVNRDDVDVASYCIVTAMNYDKAEIGRREFVIEPGGNKVQRFKVDIPTRDLPVAAKVYGCATEMPSYLKP</sequence>
<organism evidence="2 3">
    <name type="scientific">Corynebacterium epidermidicanis</name>
    <dbReference type="NCBI Taxonomy" id="1050174"/>
    <lineage>
        <taxon>Bacteria</taxon>
        <taxon>Bacillati</taxon>
        <taxon>Actinomycetota</taxon>
        <taxon>Actinomycetes</taxon>
        <taxon>Mycobacteriales</taxon>
        <taxon>Corynebacteriaceae</taxon>
        <taxon>Corynebacterium</taxon>
    </lineage>
</organism>
<keyword evidence="3" id="KW-1185">Reference proteome</keyword>
<dbReference type="EMBL" id="CP011541">
    <property type="protein sequence ID" value="AKK02746.1"/>
    <property type="molecule type" value="Genomic_DNA"/>
</dbReference>
<dbReference type="OrthoDB" id="4425882at2"/>